<accession>A0A1M6QUE4</accession>
<proteinExistence type="predicted"/>
<evidence type="ECO:0000313" key="3">
    <source>
        <dbReference type="Proteomes" id="UP000184364"/>
    </source>
</evidence>
<dbReference type="RefSeq" id="WP_139262481.1">
    <property type="nucleotide sequence ID" value="NZ_FRAV01000002.1"/>
</dbReference>
<gene>
    <name evidence="2" type="ORF">SAMN05444267_100297</name>
</gene>
<dbReference type="EMBL" id="FRAV01000002">
    <property type="protein sequence ID" value="SHK23902.1"/>
    <property type="molecule type" value="Genomic_DNA"/>
</dbReference>
<keyword evidence="3" id="KW-1185">Reference proteome</keyword>
<dbReference type="AlphaFoldDB" id="A0A1M6QUE4"/>
<sequence>MGISCPFFIIIMVNRNVLRKLTTSELEKYVKEGNRFTPEAVQMAFEVLHEKGRDFTNEEKVRIQNIIQNKKEAEEVKKNEEIEDWKDHITTDSSAVRLYSRALLLSSSMFLGTFYSAFLLSLNFIKLKKYASAIFTFLFGIIYIPFQYFTYKFLMENGFSNSSRYSPEILPLILGPLILIIIWVLMMPKRLEYRAQSFIFPVILAIAMLILIFINYQGLFSSYFLLRFTKL</sequence>
<feature type="transmembrane region" description="Helical" evidence="1">
    <location>
        <begin position="98"/>
        <end position="118"/>
    </location>
</feature>
<dbReference type="Proteomes" id="UP000184364">
    <property type="component" value="Unassembled WGS sequence"/>
</dbReference>
<feature type="transmembrane region" description="Helical" evidence="1">
    <location>
        <begin position="130"/>
        <end position="149"/>
    </location>
</feature>
<reference evidence="3" key="1">
    <citation type="submission" date="2016-11" db="EMBL/GenBank/DDBJ databases">
        <authorList>
            <person name="Varghese N."/>
            <person name="Submissions S."/>
        </authorList>
    </citation>
    <scope>NUCLEOTIDE SEQUENCE [LARGE SCALE GENOMIC DNA]</scope>
    <source>
        <strain evidence="3">DSM 26899</strain>
    </source>
</reference>
<evidence type="ECO:0000313" key="2">
    <source>
        <dbReference type="EMBL" id="SHK23902.1"/>
    </source>
</evidence>
<keyword evidence="1" id="KW-0472">Membrane</keyword>
<keyword evidence="1" id="KW-0812">Transmembrane</keyword>
<dbReference type="OrthoDB" id="1253310at2"/>
<feature type="transmembrane region" description="Helical" evidence="1">
    <location>
        <begin position="198"/>
        <end position="226"/>
    </location>
</feature>
<name>A0A1M6QUE4_9FLAO</name>
<dbReference type="STRING" id="1302687.SAMN05444267_100297"/>
<organism evidence="2 3">
    <name type="scientific">Chryseobacterium polytrichastri</name>
    <dbReference type="NCBI Taxonomy" id="1302687"/>
    <lineage>
        <taxon>Bacteria</taxon>
        <taxon>Pseudomonadati</taxon>
        <taxon>Bacteroidota</taxon>
        <taxon>Flavobacteriia</taxon>
        <taxon>Flavobacteriales</taxon>
        <taxon>Weeksellaceae</taxon>
        <taxon>Chryseobacterium group</taxon>
        <taxon>Chryseobacterium</taxon>
    </lineage>
</organism>
<evidence type="ECO:0000256" key="1">
    <source>
        <dbReference type="SAM" id="Phobius"/>
    </source>
</evidence>
<feature type="transmembrane region" description="Helical" evidence="1">
    <location>
        <begin position="169"/>
        <end position="186"/>
    </location>
</feature>
<keyword evidence="1" id="KW-1133">Transmembrane helix</keyword>
<protein>
    <submittedName>
        <fullName evidence="2">Uncharacterized protein</fullName>
    </submittedName>
</protein>